<evidence type="ECO:0000256" key="4">
    <source>
        <dbReference type="ARBA" id="ARBA00023180"/>
    </source>
</evidence>
<dbReference type="InterPro" id="IPR029058">
    <property type="entry name" value="AB_hydrolase_fold"/>
</dbReference>
<dbReference type="Pfam" id="PF00135">
    <property type="entry name" value="COesterase"/>
    <property type="match status" value="1"/>
</dbReference>
<dbReference type="InterPro" id="IPR002018">
    <property type="entry name" value="CarbesteraseB"/>
</dbReference>
<dbReference type="PANTHER" id="PTHR43142:SF1">
    <property type="entry name" value="CARBOXYLIC ESTER HYDROLASE"/>
    <property type="match status" value="1"/>
</dbReference>
<keyword evidence="2" id="KW-0719">Serine esterase</keyword>
<evidence type="ECO:0000256" key="3">
    <source>
        <dbReference type="ARBA" id="ARBA00022801"/>
    </source>
</evidence>
<gene>
    <name evidence="8" type="primary">LOC113216791</name>
</gene>
<dbReference type="RefSeq" id="XP_052119534.1">
    <property type="nucleotide sequence ID" value="XM_052263574.1"/>
</dbReference>
<proteinExistence type="inferred from homology"/>
<keyword evidence="5" id="KW-0732">Signal</keyword>
<dbReference type="Proteomes" id="UP000504606">
    <property type="component" value="Unplaced"/>
</dbReference>
<dbReference type="PROSITE" id="PS00122">
    <property type="entry name" value="CARBOXYLESTERASE_B_1"/>
    <property type="match status" value="1"/>
</dbReference>
<keyword evidence="3 5" id="KW-0378">Hydrolase</keyword>
<dbReference type="EC" id="3.1.1.-" evidence="5"/>
<dbReference type="AlphaFoldDB" id="A0A9C6U1V5"/>
<dbReference type="KEGG" id="foc:113216791"/>
<comment type="similarity">
    <text evidence="1 5">Belongs to the type-B carboxylesterase/lipase family.</text>
</comment>
<dbReference type="PANTHER" id="PTHR43142">
    <property type="entry name" value="CARBOXYLIC ESTER HYDROLASE"/>
    <property type="match status" value="1"/>
</dbReference>
<accession>A0A9C6U1V5</accession>
<organism evidence="7 8">
    <name type="scientific">Frankliniella occidentalis</name>
    <name type="common">Western flower thrips</name>
    <name type="synonym">Euthrips occidentalis</name>
    <dbReference type="NCBI Taxonomy" id="133901"/>
    <lineage>
        <taxon>Eukaryota</taxon>
        <taxon>Metazoa</taxon>
        <taxon>Ecdysozoa</taxon>
        <taxon>Arthropoda</taxon>
        <taxon>Hexapoda</taxon>
        <taxon>Insecta</taxon>
        <taxon>Pterygota</taxon>
        <taxon>Neoptera</taxon>
        <taxon>Paraneoptera</taxon>
        <taxon>Thysanoptera</taxon>
        <taxon>Terebrantia</taxon>
        <taxon>Thripoidea</taxon>
        <taxon>Thripidae</taxon>
        <taxon>Frankliniella</taxon>
    </lineage>
</organism>
<evidence type="ECO:0000259" key="6">
    <source>
        <dbReference type="Pfam" id="PF00135"/>
    </source>
</evidence>
<dbReference type="SUPFAM" id="SSF53474">
    <property type="entry name" value="alpha/beta-Hydrolases"/>
    <property type="match status" value="1"/>
</dbReference>
<evidence type="ECO:0000256" key="1">
    <source>
        <dbReference type="ARBA" id="ARBA00005964"/>
    </source>
</evidence>
<dbReference type="Gene3D" id="3.40.50.1820">
    <property type="entry name" value="alpha/beta hydrolase"/>
    <property type="match status" value="1"/>
</dbReference>
<feature type="domain" description="Carboxylesterase type B" evidence="6">
    <location>
        <begin position="34"/>
        <end position="532"/>
    </location>
</feature>
<keyword evidence="4" id="KW-0325">Glycoprotein</keyword>
<sequence length="589" mass="63817">MPSPASRDLPLALPLALVVTALLTPALALIDDFPVVTTDQGSSILGRKLTSAGLRSGSLPRDYAAFFGVPYAKAPVGNRRFRPPVPEPLPSVVDAKMPTPGCLQLNRQPSDIVGSEDCLTLQIFTPNYDRAAGLDVIVHIHGGGFMFGNAARTGLQYLMDYDVVVVTVGYRLGVLGYLSFEDEELPGNVGMLDQVQALRWVQENIVYFGGNKQSITLAGFSAGAASVLMHTLSPLSKGLFHKAVAMSGSPLNPWAVQPAAAAKAKRLAEMVGCTGADTAALVSCLQASSATVLVALQSQFQGWRQNPFAPFGPVVDSQSKTPFLPMHPADLLAKQASADVPLLLSVANEDGLFPAAEFILEDSLVQELDDRWAEVGPMLLHLHVERADEIPCIMQNIREHYLQKESLRHSRKQLVELISDRTFFSGVNDFALTAAATWSSPVYMYRFKYRGQYSLTTSLTGGNTTDLGVCHGDDDQYIFEESWSGVMQTATDLDMRRQLIELWVSFAKNSIPVLSGGNWTPLSKVRSDVLQILDVYGPGNVTMVHIKDFGQTAFWSSLQCKTNGTNSARSAASLLLFIAGFIVLVFKTG</sequence>
<protein>
    <recommendedName>
        <fullName evidence="5">Carboxylic ester hydrolase</fullName>
        <ecNumber evidence="5">3.1.1.-</ecNumber>
    </recommendedName>
</protein>
<dbReference type="GO" id="GO:0052689">
    <property type="term" value="F:carboxylic ester hydrolase activity"/>
    <property type="evidence" value="ECO:0007669"/>
    <property type="project" value="UniProtKB-KW"/>
</dbReference>
<dbReference type="InterPro" id="IPR019826">
    <property type="entry name" value="Carboxylesterase_B_AS"/>
</dbReference>
<feature type="chain" id="PRO_5039749059" description="Carboxylic ester hydrolase" evidence="5">
    <location>
        <begin position="29"/>
        <end position="589"/>
    </location>
</feature>
<feature type="signal peptide" evidence="5">
    <location>
        <begin position="1"/>
        <end position="28"/>
    </location>
</feature>
<dbReference type="GeneID" id="113216791"/>
<name>A0A9C6U1V5_FRAOC</name>
<evidence type="ECO:0000313" key="8">
    <source>
        <dbReference type="RefSeq" id="XP_052119534.1"/>
    </source>
</evidence>
<keyword evidence="7" id="KW-1185">Reference proteome</keyword>
<evidence type="ECO:0000313" key="7">
    <source>
        <dbReference type="Proteomes" id="UP000504606"/>
    </source>
</evidence>
<evidence type="ECO:0000256" key="2">
    <source>
        <dbReference type="ARBA" id="ARBA00022487"/>
    </source>
</evidence>
<evidence type="ECO:0000256" key="5">
    <source>
        <dbReference type="RuleBase" id="RU361235"/>
    </source>
</evidence>
<reference evidence="8" key="1">
    <citation type="submission" date="2025-08" db="UniProtKB">
        <authorList>
            <consortium name="RefSeq"/>
        </authorList>
    </citation>
    <scope>IDENTIFICATION</scope>
    <source>
        <tissue evidence="8">Whole organism</tissue>
    </source>
</reference>